<dbReference type="Proteomes" id="UP001215151">
    <property type="component" value="Unassembled WGS sequence"/>
</dbReference>
<gene>
    <name evidence="2" type="ORF">ONZ51_g12565</name>
</gene>
<accession>A0AAD7TFS2</accession>
<dbReference type="AlphaFoldDB" id="A0AAD7TFS2"/>
<evidence type="ECO:0000256" key="1">
    <source>
        <dbReference type="SAM" id="MobiDB-lite"/>
    </source>
</evidence>
<proteinExistence type="predicted"/>
<dbReference type="EMBL" id="JAPEVG010000805">
    <property type="protein sequence ID" value="KAJ8455216.1"/>
    <property type="molecule type" value="Genomic_DNA"/>
</dbReference>
<comment type="caution">
    <text evidence="2">The sequence shown here is derived from an EMBL/GenBank/DDBJ whole genome shotgun (WGS) entry which is preliminary data.</text>
</comment>
<name>A0AAD7TFS2_9APHY</name>
<evidence type="ECO:0000313" key="3">
    <source>
        <dbReference type="Proteomes" id="UP001215151"/>
    </source>
</evidence>
<sequence>MKFLRRDRHALPAPEGFKLRTRVYRAQHTLSSTLSSYLSTTEFPDMTDNARNTNDNNTSTDVNLNNTPGGSESGGRHKQKLRGAAEVIHGLGDNLCGRLVGTIDSQGVRSKIEKGQREIEHGLAKITGGPGVDRTVHGCATRSSNISSTTSGNSTTTAAATEPIAQQGSALEPISGIMAGFNAGPTLAMVEAPHQQQYSAASTTSAAPDRGDPATQPAQNSTNRDFRPHASSGAPMPEESGTPGPAPDHSTLTGDPHLLG</sequence>
<feature type="region of interest" description="Disordered" evidence="1">
    <location>
        <begin position="194"/>
        <end position="260"/>
    </location>
</feature>
<keyword evidence="3" id="KW-1185">Reference proteome</keyword>
<reference evidence="2" key="1">
    <citation type="submission" date="2022-11" db="EMBL/GenBank/DDBJ databases">
        <title>Genome Sequence of Cubamyces cubensis.</title>
        <authorList>
            <person name="Buettner E."/>
        </authorList>
    </citation>
    <scope>NUCLEOTIDE SEQUENCE</scope>
    <source>
        <strain evidence="2">MPL-01</strain>
    </source>
</reference>
<evidence type="ECO:0000313" key="2">
    <source>
        <dbReference type="EMBL" id="KAJ8455216.1"/>
    </source>
</evidence>
<protein>
    <submittedName>
        <fullName evidence="2">Uncharacterized protein</fullName>
    </submittedName>
</protein>
<feature type="compositionally biased region" description="Low complexity" evidence="1">
    <location>
        <begin position="48"/>
        <end position="67"/>
    </location>
</feature>
<organism evidence="2 3">
    <name type="scientific">Trametes cubensis</name>
    <dbReference type="NCBI Taxonomy" id="1111947"/>
    <lineage>
        <taxon>Eukaryota</taxon>
        <taxon>Fungi</taxon>
        <taxon>Dikarya</taxon>
        <taxon>Basidiomycota</taxon>
        <taxon>Agaricomycotina</taxon>
        <taxon>Agaricomycetes</taxon>
        <taxon>Polyporales</taxon>
        <taxon>Polyporaceae</taxon>
        <taxon>Trametes</taxon>
    </lineage>
</organism>
<feature type="region of interest" description="Disordered" evidence="1">
    <location>
        <begin position="48"/>
        <end position="80"/>
    </location>
</feature>